<feature type="compositionally biased region" description="Polar residues" evidence="1">
    <location>
        <begin position="321"/>
        <end position="336"/>
    </location>
</feature>
<feature type="compositionally biased region" description="Polar residues" evidence="1">
    <location>
        <begin position="12"/>
        <end position="23"/>
    </location>
</feature>
<feature type="region of interest" description="Disordered" evidence="1">
    <location>
        <begin position="80"/>
        <end position="231"/>
    </location>
</feature>
<keyword evidence="3" id="KW-1185">Reference proteome</keyword>
<evidence type="ECO:0000256" key="1">
    <source>
        <dbReference type="SAM" id="MobiDB-lite"/>
    </source>
</evidence>
<feature type="region of interest" description="Disordered" evidence="1">
    <location>
        <begin position="1"/>
        <end position="62"/>
    </location>
</feature>
<feature type="compositionally biased region" description="Basic residues" evidence="1">
    <location>
        <begin position="310"/>
        <end position="320"/>
    </location>
</feature>
<gene>
    <name evidence="2" type="ORF">CCMP2556_LOCUS35499</name>
</gene>
<dbReference type="EMBL" id="CAXAMN010022707">
    <property type="protein sequence ID" value="CAK9072169.1"/>
    <property type="molecule type" value="Genomic_DNA"/>
</dbReference>
<feature type="region of interest" description="Disordered" evidence="1">
    <location>
        <begin position="286"/>
        <end position="393"/>
    </location>
</feature>
<feature type="compositionally biased region" description="Low complexity" evidence="1">
    <location>
        <begin position="161"/>
        <end position="175"/>
    </location>
</feature>
<feature type="compositionally biased region" description="Low complexity" evidence="1">
    <location>
        <begin position="287"/>
        <end position="309"/>
    </location>
</feature>
<evidence type="ECO:0000313" key="2">
    <source>
        <dbReference type="EMBL" id="CAK9072169.1"/>
    </source>
</evidence>
<reference evidence="2 3" key="1">
    <citation type="submission" date="2024-02" db="EMBL/GenBank/DDBJ databases">
        <authorList>
            <person name="Chen Y."/>
            <person name="Shah S."/>
            <person name="Dougan E. K."/>
            <person name="Thang M."/>
            <person name="Chan C."/>
        </authorList>
    </citation>
    <scope>NUCLEOTIDE SEQUENCE [LARGE SCALE GENOMIC DNA]</scope>
</reference>
<feature type="compositionally biased region" description="Basic and acidic residues" evidence="1">
    <location>
        <begin position="344"/>
        <end position="356"/>
    </location>
</feature>
<accession>A0ABP0PAU2</accession>
<feature type="region of interest" description="Disordered" evidence="1">
    <location>
        <begin position="260"/>
        <end position="279"/>
    </location>
</feature>
<proteinExistence type="predicted"/>
<feature type="compositionally biased region" description="Polar residues" evidence="1">
    <location>
        <begin position="137"/>
        <end position="160"/>
    </location>
</feature>
<name>A0ABP0PAU2_9DINO</name>
<evidence type="ECO:0000313" key="3">
    <source>
        <dbReference type="Proteomes" id="UP001642484"/>
    </source>
</evidence>
<dbReference type="Proteomes" id="UP001642484">
    <property type="component" value="Unassembled WGS sequence"/>
</dbReference>
<organism evidence="2 3">
    <name type="scientific">Durusdinium trenchii</name>
    <dbReference type="NCBI Taxonomy" id="1381693"/>
    <lineage>
        <taxon>Eukaryota</taxon>
        <taxon>Sar</taxon>
        <taxon>Alveolata</taxon>
        <taxon>Dinophyceae</taxon>
        <taxon>Suessiales</taxon>
        <taxon>Symbiodiniaceae</taxon>
        <taxon>Durusdinium</taxon>
    </lineage>
</organism>
<comment type="caution">
    <text evidence="2">The sequence shown here is derived from an EMBL/GenBank/DDBJ whole genome shotgun (WGS) entry which is preliminary data.</text>
</comment>
<feature type="compositionally biased region" description="Polar residues" evidence="1">
    <location>
        <begin position="204"/>
        <end position="231"/>
    </location>
</feature>
<protein>
    <submittedName>
        <fullName evidence="2">Uncharacterized protein</fullName>
    </submittedName>
</protein>
<feature type="compositionally biased region" description="Basic and acidic residues" evidence="1">
    <location>
        <begin position="97"/>
        <end position="113"/>
    </location>
</feature>
<sequence length="410" mass="46636">MPRVWRSRGYQPPSTSGAVSAQQPDGVAQFFQALGTRNLQTKTARPPPRTPSRSKDVATGLREGKLTFYGGVRSKVPSFYPVVHRSPRYETSTLSHKSNEHEQHERDGSEQHDGSGLGRTAGDGRSFYMRSKLLQASAPSTPSTLTFKRMSSASSPVEQLSSSAVSAASPARSVSGTSSQPEADEVDRVIEGEEELLQTAALDSDQSVPCSSIENQNQPVEALETSQQTSQQTWLRLSGAKRWADSLEDPDEEQFCGLANWPQKKQEEDKVTGVSFEQTPVWRQETWQTRSSWRSESWQQSDSWQWWGRQGKRPRRKPKKASQTSQQTSGRANWQETWQTRSSWRSDRWQRSESWQRSDSWQWWGTQGKRPRRKPEKVVQQRGEATPFALEEPELMTQDLDLWPALPQRR</sequence>